<evidence type="ECO:0000313" key="4">
    <source>
        <dbReference type="WBParaSite" id="HPBE_0000025801-mRNA-1"/>
    </source>
</evidence>
<feature type="transmembrane region" description="Helical" evidence="1">
    <location>
        <begin position="65"/>
        <end position="84"/>
    </location>
</feature>
<dbReference type="EMBL" id="UZAH01000165">
    <property type="protein sequence ID" value="VDO18641.1"/>
    <property type="molecule type" value="Genomic_DNA"/>
</dbReference>
<accession>A0A3P7TCP4</accession>
<gene>
    <name evidence="2" type="ORF">HPBE_LOCUS259</name>
</gene>
<dbReference type="Proteomes" id="UP000050761">
    <property type="component" value="Unassembled WGS sequence"/>
</dbReference>
<reference evidence="4" key="2">
    <citation type="submission" date="2019-09" db="UniProtKB">
        <authorList>
            <consortium name="WormBaseParasite"/>
        </authorList>
    </citation>
    <scope>IDENTIFICATION</scope>
</reference>
<organism evidence="3 4">
    <name type="scientific">Heligmosomoides polygyrus</name>
    <name type="common">Parasitic roundworm</name>
    <dbReference type="NCBI Taxonomy" id="6339"/>
    <lineage>
        <taxon>Eukaryota</taxon>
        <taxon>Metazoa</taxon>
        <taxon>Ecdysozoa</taxon>
        <taxon>Nematoda</taxon>
        <taxon>Chromadorea</taxon>
        <taxon>Rhabditida</taxon>
        <taxon>Rhabditina</taxon>
        <taxon>Rhabditomorpha</taxon>
        <taxon>Strongyloidea</taxon>
        <taxon>Heligmosomidae</taxon>
        <taxon>Heligmosomoides</taxon>
    </lineage>
</organism>
<accession>A0A183F2B8</accession>
<reference evidence="2 3" key="1">
    <citation type="submission" date="2018-11" db="EMBL/GenBank/DDBJ databases">
        <authorList>
            <consortium name="Pathogen Informatics"/>
        </authorList>
    </citation>
    <scope>NUCLEOTIDE SEQUENCE [LARGE SCALE GENOMIC DNA]</scope>
</reference>
<name>A0A183F2B8_HELPZ</name>
<sequence length="199" mass="22564">FAVADKAVWISLRAPSLTTFKKIFPFESEQENFDEEFIRKAHNSDGINEDEWMLIYRDQGASRSFFLFAAIFPAFLVGLGVVGYDVCNNELSNRMGFVQRISRDVNEIGLLAIFPATSVVLVVLVLLRMHQLRLLRIYQNRKTVDDFVAVGSQNIVQKHKVLSGLLLQFRALIAASFCATIGPIEHFTRFTTGIRWMGS</sequence>
<dbReference type="AlphaFoldDB" id="A0A183F2B8"/>
<keyword evidence="1" id="KW-0812">Transmembrane</keyword>
<dbReference type="WBParaSite" id="HPBE_0000025801-mRNA-1">
    <property type="protein sequence ID" value="HPBE_0000025801-mRNA-1"/>
    <property type="gene ID" value="HPBE_0000025801"/>
</dbReference>
<keyword evidence="1" id="KW-1133">Transmembrane helix</keyword>
<proteinExistence type="predicted"/>
<keyword evidence="1" id="KW-0472">Membrane</keyword>
<evidence type="ECO:0000313" key="2">
    <source>
        <dbReference type="EMBL" id="VDO18641.1"/>
    </source>
</evidence>
<evidence type="ECO:0000256" key="1">
    <source>
        <dbReference type="SAM" id="Phobius"/>
    </source>
</evidence>
<protein>
    <submittedName>
        <fullName evidence="4">RSN1_TM domain-containing protein</fullName>
    </submittedName>
</protein>
<evidence type="ECO:0000313" key="3">
    <source>
        <dbReference type="Proteomes" id="UP000050761"/>
    </source>
</evidence>
<keyword evidence="3" id="KW-1185">Reference proteome</keyword>
<dbReference type="OrthoDB" id="5840914at2759"/>
<feature type="transmembrane region" description="Helical" evidence="1">
    <location>
        <begin position="108"/>
        <end position="127"/>
    </location>
</feature>